<organism evidence="2">
    <name type="scientific">Streptomyces sp. NBC_01393</name>
    <dbReference type="NCBI Taxonomy" id="2903851"/>
    <lineage>
        <taxon>Bacteria</taxon>
        <taxon>Bacillati</taxon>
        <taxon>Actinomycetota</taxon>
        <taxon>Actinomycetes</taxon>
        <taxon>Kitasatosporales</taxon>
        <taxon>Streptomycetaceae</taxon>
        <taxon>Streptomyces</taxon>
    </lineage>
</organism>
<feature type="region of interest" description="Disordered" evidence="1">
    <location>
        <begin position="40"/>
        <end position="59"/>
    </location>
</feature>
<accession>A0AAU3HR11</accession>
<evidence type="ECO:0000256" key="1">
    <source>
        <dbReference type="SAM" id="MobiDB-lite"/>
    </source>
</evidence>
<name>A0AAU3HR11_9ACTN</name>
<proteinExistence type="predicted"/>
<reference evidence="2" key="1">
    <citation type="submission" date="2022-10" db="EMBL/GenBank/DDBJ databases">
        <title>The complete genomes of actinobacterial strains from the NBC collection.</title>
        <authorList>
            <person name="Joergensen T.S."/>
            <person name="Alvarez Arevalo M."/>
            <person name="Sterndorff E.B."/>
            <person name="Faurdal D."/>
            <person name="Vuksanovic O."/>
            <person name="Mourched A.-S."/>
            <person name="Charusanti P."/>
            <person name="Shaw S."/>
            <person name="Blin K."/>
            <person name="Weber T."/>
        </authorList>
    </citation>
    <scope>NUCLEOTIDE SEQUENCE</scope>
    <source>
        <strain evidence="2">NBC_01393</strain>
    </source>
</reference>
<dbReference type="AlphaFoldDB" id="A0AAU3HR11"/>
<sequence length="59" mass="6429">MRWVFEVGVQPLVPDLASEQWERLDAASIALHSRICENLTGENGTGDDLSPPLVPDPAD</sequence>
<protein>
    <submittedName>
        <fullName evidence="2">Uncharacterized protein</fullName>
    </submittedName>
</protein>
<gene>
    <name evidence="2" type="ORF">OG699_00980</name>
</gene>
<dbReference type="EMBL" id="CP109546">
    <property type="protein sequence ID" value="WTZ06731.1"/>
    <property type="molecule type" value="Genomic_DNA"/>
</dbReference>
<evidence type="ECO:0000313" key="2">
    <source>
        <dbReference type="EMBL" id="WTZ06731.1"/>
    </source>
</evidence>